<evidence type="ECO:0000256" key="5">
    <source>
        <dbReference type="ARBA" id="ARBA00022723"/>
    </source>
</evidence>
<evidence type="ECO:0000313" key="14">
    <source>
        <dbReference type="EMBL" id="PSC02525.1"/>
    </source>
</evidence>
<feature type="binding site" evidence="12">
    <location>
        <position position="322"/>
    </location>
    <ligand>
        <name>K(+)</name>
        <dbReference type="ChEBI" id="CHEBI:29103"/>
    </ligand>
</feature>
<dbReference type="GO" id="GO:0019303">
    <property type="term" value="P:D-ribose catabolic process"/>
    <property type="evidence" value="ECO:0007669"/>
    <property type="project" value="UniProtKB-UniRule"/>
</dbReference>
<comment type="activity regulation">
    <text evidence="12">Activated by a monovalent cation that binds near, but not in, the active site. The most likely occupant of the site in vivo is potassium. Ion binding induces a conformational change that may alter substrate affinity.</text>
</comment>
<feature type="binding site" evidence="12">
    <location>
        <position position="316"/>
    </location>
    <ligand>
        <name>K(+)</name>
        <dbReference type="ChEBI" id="CHEBI:29103"/>
    </ligand>
</feature>
<comment type="subunit">
    <text evidence="12">Homodimer.</text>
</comment>
<keyword evidence="12" id="KW-0963">Cytoplasm</keyword>
<evidence type="ECO:0000256" key="12">
    <source>
        <dbReference type="HAMAP-Rule" id="MF_01987"/>
    </source>
</evidence>
<feature type="binding site" evidence="12">
    <location>
        <position position="318"/>
    </location>
    <ligand>
        <name>K(+)</name>
        <dbReference type="ChEBI" id="CHEBI:29103"/>
    </ligand>
</feature>
<comment type="similarity">
    <text evidence="12">Belongs to the carbohydrate kinase PfkB family. Ribokinase subfamily.</text>
</comment>
<evidence type="ECO:0000256" key="9">
    <source>
        <dbReference type="ARBA" id="ARBA00022842"/>
    </source>
</evidence>
<keyword evidence="8 12" id="KW-0067">ATP-binding</keyword>
<dbReference type="EC" id="2.7.1.15" evidence="2 12"/>
<accession>A0A2T1HLJ3</accession>
<keyword evidence="7 12" id="KW-0418">Kinase</keyword>
<dbReference type="InterPro" id="IPR002173">
    <property type="entry name" value="Carboh/pur_kinase_PfkB_CS"/>
</dbReference>
<feature type="binding site" evidence="12">
    <location>
        <position position="283"/>
    </location>
    <ligand>
        <name>substrate</name>
    </ligand>
</feature>
<feature type="active site" description="Proton acceptor" evidence="12">
    <location>
        <position position="283"/>
    </location>
</feature>
<evidence type="ECO:0000256" key="11">
    <source>
        <dbReference type="ARBA" id="ARBA00023277"/>
    </source>
</evidence>
<dbReference type="SUPFAM" id="SSF53613">
    <property type="entry name" value="Ribokinase-like"/>
    <property type="match status" value="1"/>
</dbReference>
<dbReference type="HAMAP" id="MF_01987">
    <property type="entry name" value="Ribokinase"/>
    <property type="match status" value="1"/>
</dbReference>
<organism evidence="14 15">
    <name type="scientific">Alsobacter soli</name>
    <dbReference type="NCBI Taxonomy" id="2109933"/>
    <lineage>
        <taxon>Bacteria</taxon>
        <taxon>Pseudomonadati</taxon>
        <taxon>Pseudomonadota</taxon>
        <taxon>Alphaproteobacteria</taxon>
        <taxon>Hyphomicrobiales</taxon>
        <taxon>Alsobacteraceae</taxon>
        <taxon>Alsobacter</taxon>
    </lineage>
</organism>
<feature type="binding site" evidence="12">
    <location>
        <position position="313"/>
    </location>
    <ligand>
        <name>K(+)</name>
        <dbReference type="ChEBI" id="CHEBI:29103"/>
    </ligand>
</feature>
<dbReference type="AlphaFoldDB" id="A0A2T1HLJ3"/>
<comment type="pathway">
    <text evidence="12">Carbohydrate metabolism; D-ribose degradation; D-ribose 5-phosphate from beta-D-ribopyranose: step 2/2.</text>
</comment>
<protein>
    <recommendedName>
        <fullName evidence="3 12">Ribokinase</fullName>
        <shortName evidence="12">RK</shortName>
        <ecNumber evidence="2 12">2.7.1.15</ecNumber>
    </recommendedName>
</protein>
<dbReference type="EMBL" id="PVZS01000052">
    <property type="protein sequence ID" value="PSC02525.1"/>
    <property type="molecule type" value="Genomic_DNA"/>
</dbReference>
<keyword evidence="10 12" id="KW-0630">Potassium</keyword>
<dbReference type="PANTHER" id="PTHR10584">
    <property type="entry name" value="SUGAR KINASE"/>
    <property type="match status" value="1"/>
</dbReference>
<dbReference type="Proteomes" id="UP000239772">
    <property type="component" value="Unassembled WGS sequence"/>
</dbReference>
<evidence type="ECO:0000256" key="4">
    <source>
        <dbReference type="ARBA" id="ARBA00022679"/>
    </source>
</evidence>
<dbReference type="Gene3D" id="3.40.1190.20">
    <property type="match status" value="1"/>
</dbReference>
<dbReference type="PANTHER" id="PTHR10584:SF166">
    <property type="entry name" value="RIBOKINASE"/>
    <property type="match status" value="1"/>
</dbReference>
<evidence type="ECO:0000256" key="10">
    <source>
        <dbReference type="ARBA" id="ARBA00022958"/>
    </source>
</evidence>
<evidence type="ECO:0000256" key="3">
    <source>
        <dbReference type="ARBA" id="ARBA00016943"/>
    </source>
</evidence>
<dbReference type="InterPro" id="IPR011877">
    <property type="entry name" value="Ribokinase"/>
</dbReference>
<proteinExistence type="inferred from homology"/>
<dbReference type="InterPro" id="IPR029056">
    <property type="entry name" value="Ribokinase-like"/>
</dbReference>
<evidence type="ECO:0000313" key="15">
    <source>
        <dbReference type="Proteomes" id="UP000239772"/>
    </source>
</evidence>
<keyword evidence="4 12" id="KW-0808">Transferase</keyword>
<comment type="caution">
    <text evidence="14">The sequence shown here is derived from an EMBL/GenBank/DDBJ whole genome shotgun (WGS) entry which is preliminary data.</text>
</comment>
<dbReference type="PROSITE" id="PS00583">
    <property type="entry name" value="PFKB_KINASES_1"/>
    <property type="match status" value="1"/>
</dbReference>
<evidence type="ECO:0000256" key="8">
    <source>
        <dbReference type="ARBA" id="ARBA00022840"/>
    </source>
</evidence>
<dbReference type="UniPathway" id="UPA00916">
    <property type="reaction ID" value="UER00889"/>
</dbReference>
<keyword evidence="5 12" id="KW-0479">Metal-binding</keyword>
<evidence type="ECO:0000256" key="1">
    <source>
        <dbReference type="ARBA" id="ARBA00005380"/>
    </source>
</evidence>
<evidence type="ECO:0000256" key="2">
    <source>
        <dbReference type="ARBA" id="ARBA00012035"/>
    </source>
</evidence>
<feature type="binding site" evidence="12">
    <location>
        <position position="277"/>
    </location>
    <ligand>
        <name>K(+)</name>
        <dbReference type="ChEBI" id="CHEBI:29103"/>
    </ligand>
</feature>
<evidence type="ECO:0000256" key="7">
    <source>
        <dbReference type="ARBA" id="ARBA00022777"/>
    </source>
</evidence>
<evidence type="ECO:0000256" key="6">
    <source>
        <dbReference type="ARBA" id="ARBA00022741"/>
    </source>
</evidence>
<name>A0A2T1HLJ3_9HYPH</name>
<feature type="binding site" evidence="12">
    <location>
        <begin position="282"/>
        <end position="283"/>
    </location>
    <ligand>
        <name>ATP</name>
        <dbReference type="ChEBI" id="CHEBI:30616"/>
    </ligand>
</feature>
<keyword evidence="9 12" id="KW-0460">Magnesium</keyword>
<sequence length="335" mass="33408">MRGRGDRGERPQARRRLVERGRSRACEGLHGGRAGGAPVKRVFVLGNATVDCVQTVARLPVPGETLLCDSLERCPGGKGLNQAIACARTGAATVLAAPLGGDRDGAVLATAASAEANLEARWIASSAPTDYSAIWVASDGENMIVSSAEAARALTEAGALDALADFAAGDVLLMQGNLDRDVTVAACRLAAARGGLRVLNTAPIAWDMAGALPLFDLVVANAVEAATLVGGAPHAAAQALSSAPGRAAVVTLGAEGAILSAEGATTRVAAPAVSAVDTAGAGDVLVGVLVGRLAQGAPLKPALALGIAAASLAVTRRGTVPSFPTRDELARLQAG</sequence>
<feature type="binding site" evidence="12">
    <location>
        <begin position="251"/>
        <end position="256"/>
    </location>
    <ligand>
        <name>ATP</name>
        <dbReference type="ChEBI" id="CHEBI:30616"/>
    </ligand>
</feature>
<dbReference type="GO" id="GO:0005524">
    <property type="term" value="F:ATP binding"/>
    <property type="evidence" value="ECO:0007669"/>
    <property type="project" value="UniProtKB-UniRule"/>
</dbReference>
<feature type="binding site" evidence="12">
    <location>
        <position position="221"/>
    </location>
    <ligand>
        <name>ATP</name>
        <dbReference type="ChEBI" id="CHEBI:30616"/>
    </ligand>
</feature>
<dbReference type="InterPro" id="IPR002139">
    <property type="entry name" value="Ribo/fructo_kinase"/>
</dbReference>
<reference evidence="15" key="1">
    <citation type="submission" date="2018-03" db="EMBL/GenBank/DDBJ databases">
        <authorList>
            <person name="Sun L."/>
            <person name="Liu H."/>
            <person name="Chen W."/>
            <person name="Huang K."/>
            <person name="Liu W."/>
            <person name="Gao X."/>
        </authorList>
    </citation>
    <scope>NUCLEOTIDE SEQUENCE [LARGE SCALE GENOMIC DNA]</scope>
    <source>
        <strain evidence="15">SH9</strain>
    </source>
</reference>
<dbReference type="InterPro" id="IPR011611">
    <property type="entry name" value="PfkB_dom"/>
</dbReference>
<dbReference type="Pfam" id="PF00294">
    <property type="entry name" value="PfkB"/>
    <property type="match status" value="1"/>
</dbReference>
<gene>
    <name evidence="12" type="primary">rbsK</name>
    <name evidence="14" type="ORF">SLNSH_23605</name>
</gene>
<dbReference type="GO" id="GO:0004747">
    <property type="term" value="F:ribokinase activity"/>
    <property type="evidence" value="ECO:0007669"/>
    <property type="project" value="UniProtKB-UniRule"/>
</dbReference>
<comment type="subcellular location">
    <subcellularLocation>
        <location evidence="12">Cytoplasm</location>
    </subcellularLocation>
</comment>
<feature type="domain" description="Carbohydrate kinase PfkB" evidence="13">
    <location>
        <begin position="40"/>
        <end position="325"/>
    </location>
</feature>
<feature type="binding site" evidence="12">
    <location>
        <begin position="77"/>
        <end position="81"/>
    </location>
    <ligand>
        <name>substrate</name>
    </ligand>
</feature>
<comment type="function">
    <text evidence="12">Catalyzes the phosphorylation of ribose at O-5 in a reaction requiring ATP and magnesium. The resulting D-ribose-5-phosphate can then be used either for sythesis of nucleotides, histidine, and tryptophan, or as a component of the pentose phosphate pathway.</text>
</comment>
<evidence type="ECO:0000259" key="13">
    <source>
        <dbReference type="Pfam" id="PF00294"/>
    </source>
</evidence>
<dbReference type="PRINTS" id="PR00990">
    <property type="entry name" value="RIBOKINASE"/>
</dbReference>
<dbReference type="GO" id="GO:0005829">
    <property type="term" value="C:cytosol"/>
    <property type="evidence" value="ECO:0007669"/>
    <property type="project" value="TreeGrafter"/>
</dbReference>
<comment type="similarity">
    <text evidence="1">Belongs to the carbohydrate kinase pfkB family.</text>
</comment>
<comment type="catalytic activity">
    <reaction evidence="12">
        <text>D-ribose + ATP = D-ribose 5-phosphate + ADP + H(+)</text>
        <dbReference type="Rhea" id="RHEA:13697"/>
        <dbReference type="ChEBI" id="CHEBI:15378"/>
        <dbReference type="ChEBI" id="CHEBI:30616"/>
        <dbReference type="ChEBI" id="CHEBI:47013"/>
        <dbReference type="ChEBI" id="CHEBI:78346"/>
        <dbReference type="ChEBI" id="CHEBI:456216"/>
        <dbReference type="EC" id="2.7.1.15"/>
    </reaction>
</comment>
<keyword evidence="15" id="KW-1185">Reference proteome</keyword>
<feature type="binding site" evidence="12">
    <location>
        <begin position="49"/>
        <end position="51"/>
    </location>
    <ligand>
        <name>substrate</name>
    </ligand>
</feature>
<comment type="caution">
    <text evidence="12">Lacks conserved residue(s) required for the propagation of feature annotation.</text>
</comment>
<comment type="cofactor">
    <cofactor evidence="12">
        <name>Mg(2+)</name>
        <dbReference type="ChEBI" id="CHEBI:18420"/>
    </cofactor>
    <text evidence="12">Requires a divalent cation, most likely magnesium in vivo, as an electrophilic catalyst to aid phosphoryl group transfer. It is the chelate of the metal and the nucleotide that is the actual substrate.</text>
</comment>
<feature type="binding site" evidence="12">
    <location>
        <position position="279"/>
    </location>
    <ligand>
        <name>K(+)</name>
        <dbReference type="ChEBI" id="CHEBI:29103"/>
    </ligand>
</feature>
<dbReference type="GO" id="GO:0046872">
    <property type="term" value="F:metal ion binding"/>
    <property type="evidence" value="ECO:0007669"/>
    <property type="project" value="UniProtKB-KW"/>
</dbReference>
<dbReference type="CDD" id="cd01174">
    <property type="entry name" value="ribokinase"/>
    <property type="match status" value="1"/>
</dbReference>
<keyword evidence="11 12" id="KW-0119">Carbohydrate metabolism</keyword>
<keyword evidence="6 12" id="KW-0547">Nucleotide-binding</keyword>